<dbReference type="EMBL" id="JBJURJ010000031">
    <property type="protein sequence ID" value="MFM9332459.1"/>
    <property type="molecule type" value="Genomic_DNA"/>
</dbReference>
<protein>
    <submittedName>
        <fullName evidence="1">Uncharacterized protein</fullName>
    </submittedName>
</protein>
<dbReference type="Proteomes" id="UP001631969">
    <property type="component" value="Unassembled WGS sequence"/>
</dbReference>
<comment type="caution">
    <text evidence="1">The sequence shown here is derived from an EMBL/GenBank/DDBJ whole genome shotgun (WGS) entry which is preliminary data.</text>
</comment>
<reference evidence="1" key="1">
    <citation type="submission" date="2024-12" db="EMBL/GenBank/DDBJ databases">
        <authorList>
            <person name="Wu N."/>
        </authorList>
    </citation>
    <scope>NUCLEOTIDE SEQUENCE</scope>
    <source>
        <strain evidence="1">P15</strain>
    </source>
</reference>
<evidence type="ECO:0000313" key="1">
    <source>
        <dbReference type="EMBL" id="MFM9332459.1"/>
    </source>
</evidence>
<gene>
    <name evidence="1" type="ORF">ACI1P1_29605</name>
</gene>
<sequence length="160" mass="17967">MNKTSRMLRLGAAAAAAAACLALWGAEPPSAHAGWVDRVRDVFQVPGEVDKLKEQYNEMKSGYDATVEQLEETRRRAEEAQKLTEEYRKTQEQLITDNAALAEQNRQLAATLEELKDSEEARARSAARVKSLIWTAVLLVGGYFGISRVARYVMRARVRR</sequence>
<evidence type="ECO:0000313" key="2">
    <source>
        <dbReference type="Proteomes" id="UP001631969"/>
    </source>
</evidence>
<accession>A0ACC7PA62</accession>
<organism evidence="1 2">
    <name type="scientific">Paenibacillus mesotrionivorans</name>
    <dbReference type="NCBI Taxonomy" id="3160968"/>
    <lineage>
        <taxon>Bacteria</taxon>
        <taxon>Bacillati</taxon>
        <taxon>Bacillota</taxon>
        <taxon>Bacilli</taxon>
        <taxon>Bacillales</taxon>
        <taxon>Paenibacillaceae</taxon>
        <taxon>Paenibacillus</taxon>
    </lineage>
</organism>
<name>A0ACC7PA62_9BACL</name>
<proteinExistence type="predicted"/>
<keyword evidence="2" id="KW-1185">Reference proteome</keyword>